<sequence length="212" mass="21799">MPDGPGAGCPVAPVSEGRGAVPSAVPPHTPALLVIDMQNTLVAMAYRAAGTVAAIARLQERARAAGAPVVLVQQGDEELEPGTDGWRIVPELAPAPGETVVPKAAPDSFLDTELDAVLRARGTTEVVVTGFATEICVESTARQALSRGYDVVLVADGHTTSVRTGPGPYAAPEVSVAHHNEIYRNLRYPGRRVRVLPAADVDFGGGAPAAAG</sequence>
<protein>
    <submittedName>
        <fullName evidence="4">Cysteine hydrolase</fullName>
    </submittedName>
</protein>
<feature type="region of interest" description="Disordered" evidence="2">
    <location>
        <begin position="1"/>
        <end position="23"/>
    </location>
</feature>
<dbReference type="InterPro" id="IPR000868">
    <property type="entry name" value="Isochorismatase-like_dom"/>
</dbReference>
<name>A0A6G3STP6_STRAQ</name>
<dbReference type="SUPFAM" id="SSF52499">
    <property type="entry name" value="Isochorismatase-like hydrolases"/>
    <property type="match status" value="1"/>
</dbReference>
<gene>
    <name evidence="4" type="ORF">G3I43_16580</name>
</gene>
<proteinExistence type="predicted"/>
<dbReference type="InterPro" id="IPR036380">
    <property type="entry name" value="Isochorismatase-like_sf"/>
</dbReference>
<reference evidence="4" key="1">
    <citation type="submission" date="2020-01" db="EMBL/GenBank/DDBJ databases">
        <title>Insect and environment-associated Actinomycetes.</title>
        <authorList>
            <person name="Currrie C."/>
            <person name="Chevrette M."/>
            <person name="Carlson C."/>
            <person name="Stubbendieck R."/>
            <person name="Wendt-Pienkowski E."/>
        </authorList>
    </citation>
    <scope>NUCLEOTIDE SEQUENCE</scope>
    <source>
        <strain evidence="4">SID505</strain>
    </source>
</reference>
<accession>A0A6G3STP6</accession>
<dbReference type="EMBL" id="JAAGMK010000457">
    <property type="protein sequence ID" value="NEB85778.1"/>
    <property type="molecule type" value="Genomic_DNA"/>
</dbReference>
<dbReference type="PANTHER" id="PTHR43540">
    <property type="entry name" value="PEROXYUREIDOACRYLATE/UREIDOACRYLATE AMIDOHYDROLASE-RELATED"/>
    <property type="match status" value="1"/>
</dbReference>
<dbReference type="Pfam" id="PF00857">
    <property type="entry name" value="Isochorismatase"/>
    <property type="match status" value="1"/>
</dbReference>
<dbReference type="RefSeq" id="WP_164257763.1">
    <property type="nucleotide sequence ID" value="NZ_JAAGMK010000457.1"/>
</dbReference>
<dbReference type="Gene3D" id="3.40.50.850">
    <property type="entry name" value="Isochorismatase-like"/>
    <property type="match status" value="1"/>
</dbReference>
<feature type="domain" description="Isochorismatase-like" evidence="3">
    <location>
        <begin position="31"/>
        <end position="161"/>
    </location>
</feature>
<evidence type="ECO:0000259" key="3">
    <source>
        <dbReference type="Pfam" id="PF00857"/>
    </source>
</evidence>
<dbReference type="InterPro" id="IPR050272">
    <property type="entry name" value="Isochorismatase-like_hydrls"/>
</dbReference>
<evidence type="ECO:0000256" key="2">
    <source>
        <dbReference type="SAM" id="MobiDB-lite"/>
    </source>
</evidence>
<dbReference type="GO" id="GO:0016787">
    <property type="term" value="F:hydrolase activity"/>
    <property type="evidence" value="ECO:0007669"/>
    <property type="project" value="UniProtKB-KW"/>
</dbReference>
<evidence type="ECO:0000256" key="1">
    <source>
        <dbReference type="ARBA" id="ARBA00022801"/>
    </source>
</evidence>
<evidence type="ECO:0000313" key="4">
    <source>
        <dbReference type="EMBL" id="NEB85778.1"/>
    </source>
</evidence>
<dbReference type="AlphaFoldDB" id="A0A6G3STP6"/>
<organism evidence="4">
    <name type="scientific">Streptomyces anulatus</name>
    <name type="common">Streptomyces chrysomallus</name>
    <dbReference type="NCBI Taxonomy" id="1892"/>
    <lineage>
        <taxon>Bacteria</taxon>
        <taxon>Bacillati</taxon>
        <taxon>Actinomycetota</taxon>
        <taxon>Actinomycetes</taxon>
        <taxon>Kitasatosporales</taxon>
        <taxon>Streptomycetaceae</taxon>
        <taxon>Streptomyces</taxon>
    </lineage>
</organism>
<keyword evidence="1 4" id="KW-0378">Hydrolase</keyword>
<comment type="caution">
    <text evidence="4">The sequence shown here is derived from an EMBL/GenBank/DDBJ whole genome shotgun (WGS) entry which is preliminary data.</text>
</comment>
<dbReference type="CDD" id="cd01014">
    <property type="entry name" value="nicotinamidase_related"/>
    <property type="match status" value="1"/>
</dbReference>